<gene>
    <name evidence="1" type="ORF">PEVE_00044902</name>
</gene>
<organism evidence="1 2">
    <name type="scientific">Porites evermanni</name>
    <dbReference type="NCBI Taxonomy" id="104178"/>
    <lineage>
        <taxon>Eukaryota</taxon>
        <taxon>Metazoa</taxon>
        <taxon>Cnidaria</taxon>
        <taxon>Anthozoa</taxon>
        <taxon>Hexacorallia</taxon>
        <taxon>Scleractinia</taxon>
        <taxon>Fungiina</taxon>
        <taxon>Poritidae</taxon>
        <taxon>Porites</taxon>
    </lineage>
</organism>
<evidence type="ECO:0000313" key="1">
    <source>
        <dbReference type="EMBL" id="CAH3018835.1"/>
    </source>
</evidence>
<proteinExistence type="predicted"/>
<dbReference type="Proteomes" id="UP001159427">
    <property type="component" value="Unassembled WGS sequence"/>
</dbReference>
<comment type="caution">
    <text evidence="1">The sequence shown here is derived from an EMBL/GenBank/DDBJ whole genome shotgun (WGS) entry which is preliminary data.</text>
</comment>
<accession>A0ABN8LSX5</accession>
<sequence length="418" mass="48161">MDSYEKCAGDALRACTIREEGLMNQGTSDNFLSAITNYIKCFKEQGKSCDAVILHHMITIYKVYAKHLREKKGEFGKIEFARCIINTDPAEYALPVPNIVHFLVAYEWQHLYIAKKAGLCDNMPTKGLKRIAVNSGIMRKEHLENVENDEFVKCVGDAMQKCMMRAEYLMKKGISQDFLAAMTDYITCYEKEGYNCDKKMMRDYISIMKAYRKHLEEKHGEYGKMVNKIELIKTYLSNMISAIFSIVFAMVLVSVESSTVQSAFEVAMRCTKKGWEADVDALASGPVTEEEILEDACIYLRVIFIYRQPVYISLSCGLFFLSSKEEQQQKIKTFDGVGTYSQWTRRGEKDEWHDCVGLTMRKCTLLSENLIKEGKSMDFVSATTEYINCFKKADKYKCPAKMLDHYIHTMNVYYQHLE</sequence>
<name>A0ABN8LSX5_9CNID</name>
<reference evidence="1 2" key="1">
    <citation type="submission" date="2022-05" db="EMBL/GenBank/DDBJ databases">
        <authorList>
            <consortium name="Genoscope - CEA"/>
            <person name="William W."/>
        </authorList>
    </citation>
    <scope>NUCLEOTIDE SEQUENCE [LARGE SCALE GENOMIC DNA]</scope>
</reference>
<feature type="non-terminal residue" evidence="1">
    <location>
        <position position="418"/>
    </location>
</feature>
<evidence type="ECO:0000313" key="2">
    <source>
        <dbReference type="Proteomes" id="UP001159427"/>
    </source>
</evidence>
<dbReference type="EMBL" id="CALNXI010000097">
    <property type="protein sequence ID" value="CAH3018835.1"/>
    <property type="molecule type" value="Genomic_DNA"/>
</dbReference>
<protein>
    <submittedName>
        <fullName evidence="1">Uncharacterized protein</fullName>
    </submittedName>
</protein>
<keyword evidence="2" id="KW-1185">Reference proteome</keyword>